<evidence type="ECO:0000256" key="1">
    <source>
        <dbReference type="ARBA" id="ARBA00022723"/>
    </source>
</evidence>
<keyword evidence="2" id="KW-0863">Zinc-finger</keyword>
<evidence type="ECO:0000259" key="5">
    <source>
        <dbReference type="Pfam" id="PF04500"/>
    </source>
</evidence>
<dbReference type="Pfam" id="PF04500">
    <property type="entry name" value="FLYWCH"/>
    <property type="match status" value="1"/>
</dbReference>
<dbReference type="InterPro" id="IPR007588">
    <property type="entry name" value="Znf_FLYWCH"/>
</dbReference>
<feature type="domain" description="FLYWCH-type" evidence="5">
    <location>
        <begin position="6"/>
        <end position="62"/>
    </location>
</feature>
<evidence type="ECO:0000256" key="4">
    <source>
        <dbReference type="SAM" id="MobiDB-lite"/>
    </source>
</evidence>
<gene>
    <name evidence="6" type="ORF">SNE40_007982</name>
</gene>
<keyword evidence="3" id="KW-0862">Zinc</keyword>
<sequence length="141" mass="16051">MVDMGSQRGKRKLVSSDGHTFTFKKGSTDWRCSVRNKNMTCPVVIRQEGDSYSVTNNNKHCHFSKPGILTTAVKIQAELKENAVLDLFEPAQNIVDNILEEHGDTREPESSRPGYANLLRNCNRIRQKDRPDDPTDLDFEE</sequence>
<dbReference type="PANTHER" id="PTHR20956:SF12">
    <property type="entry name" value="FLYWCH-TYPE DOMAIN-CONTAINING PROTEIN"/>
    <property type="match status" value="1"/>
</dbReference>
<feature type="compositionally biased region" description="Basic and acidic residues" evidence="4">
    <location>
        <begin position="101"/>
        <end position="110"/>
    </location>
</feature>
<dbReference type="EMBL" id="JAZGQO010000006">
    <property type="protein sequence ID" value="KAK6185836.1"/>
    <property type="molecule type" value="Genomic_DNA"/>
</dbReference>
<keyword evidence="1" id="KW-0479">Metal-binding</keyword>
<reference evidence="6 7" key="1">
    <citation type="submission" date="2024-01" db="EMBL/GenBank/DDBJ databases">
        <title>The genome of the rayed Mediterranean limpet Patella caerulea (Linnaeus, 1758).</title>
        <authorList>
            <person name="Anh-Thu Weber A."/>
            <person name="Halstead-Nussloch G."/>
        </authorList>
    </citation>
    <scope>NUCLEOTIDE SEQUENCE [LARGE SCALE GENOMIC DNA]</scope>
    <source>
        <strain evidence="6">AATW-2023a</strain>
        <tissue evidence="6">Whole specimen</tissue>
    </source>
</reference>
<evidence type="ECO:0000313" key="6">
    <source>
        <dbReference type="EMBL" id="KAK6185836.1"/>
    </source>
</evidence>
<feature type="region of interest" description="Disordered" evidence="4">
    <location>
        <begin position="101"/>
        <end position="141"/>
    </location>
</feature>
<evidence type="ECO:0000256" key="2">
    <source>
        <dbReference type="ARBA" id="ARBA00022771"/>
    </source>
</evidence>
<dbReference type="GO" id="GO:0008270">
    <property type="term" value="F:zinc ion binding"/>
    <property type="evidence" value="ECO:0007669"/>
    <property type="project" value="UniProtKB-KW"/>
</dbReference>
<protein>
    <recommendedName>
        <fullName evidence="5">FLYWCH-type domain-containing protein</fullName>
    </recommendedName>
</protein>
<proteinExistence type="predicted"/>
<dbReference type="Gene3D" id="2.20.25.240">
    <property type="match status" value="1"/>
</dbReference>
<dbReference type="Proteomes" id="UP001347796">
    <property type="component" value="Unassembled WGS sequence"/>
</dbReference>
<keyword evidence="7" id="KW-1185">Reference proteome</keyword>
<evidence type="ECO:0000313" key="7">
    <source>
        <dbReference type="Proteomes" id="UP001347796"/>
    </source>
</evidence>
<evidence type="ECO:0000256" key="3">
    <source>
        <dbReference type="ARBA" id="ARBA00022833"/>
    </source>
</evidence>
<dbReference type="PANTHER" id="PTHR20956">
    <property type="entry name" value="HEH2P"/>
    <property type="match status" value="1"/>
</dbReference>
<organism evidence="6 7">
    <name type="scientific">Patella caerulea</name>
    <name type="common">Rayed Mediterranean limpet</name>
    <dbReference type="NCBI Taxonomy" id="87958"/>
    <lineage>
        <taxon>Eukaryota</taxon>
        <taxon>Metazoa</taxon>
        <taxon>Spiralia</taxon>
        <taxon>Lophotrochozoa</taxon>
        <taxon>Mollusca</taxon>
        <taxon>Gastropoda</taxon>
        <taxon>Patellogastropoda</taxon>
        <taxon>Patelloidea</taxon>
        <taxon>Patellidae</taxon>
        <taxon>Patella</taxon>
    </lineage>
</organism>
<comment type="caution">
    <text evidence="6">The sequence shown here is derived from an EMBL/GenBank/DDBJ whole genome shotgun (WGS) entry which is preliminary data.</text>
</comment>
<accession>A0AAN8JXX2</accession>
<name>A0AAN8JXX2_PATCE</name>
<dbReference type="AlphaFoldDB" id="A0AAN8JXX2"/>